<evidence type="ECO:0000313" key="2">
    <source>
        <dbReference type="Proteomes" id="UP001497444"/>
    </source>
</evidence>
<gene>
    <name evidence="1" type="ORF">CSSPJE1EN1_LOCUS9621</name>
</gene>
<accession>A0ABP0WBC7</accession>
<dbReference type="Gene3D" id="1.25.10.10">
    <property type="entry name" value="Leucine-rich Repeat Variant"/>
    <property type="match status" value="1"/>
</dbReference>
<dbReference type="EMBL" id="OZ020111">
    <property type="protein sequence ID" value="CAK9264143.1"/>
    <property type="molecule type" value="Genomic_DNA"/>
</dbReference>
<reference evidence="1" key="1">
    <citation type="submission" date="2024-02" db="EMBL/GenBank/DDBJ databases">
        <authorList>
            <consortium name="ELIXIR-Norway"/>
            <consortium name="Elixir Norway"/>
        </authorList>
    </citation>
    <scope>NUCLEOTIDE SEQUENCE</scope>
</reference>
<dbReference type="Proteomes" id="UP001497444">
    <property type="component" value="Chromosome 16"/>
</dbReference>
<evidence type="ECO:0000313" key="1">
    <source>
        <dbReference type="EMBL" id="CAK9264143.1"/>
    </source>
</evidence>
<dbReference type="InterPro" id="IPR011989">
    <property type="entry name" value="ARM-like"/>
</dbReference>
<name>A0ABP0WBC7_9BRYO</name>
<keyword evidence="2" id="KW-1185">Reference proteome</keyword>
<proteinExistence type="predicted"/>
<protein>
    <submittedName>
        <fullName evidence="1">Uncharacterized protein</fullName>
    </submittedName>
</protein>
<organism evidence="1 2">
    <name type="scientific">Sphagnum jensenii</name>
    <dbReference type="NCBI Taxonomy" id="128206"/>
    <lineage>
        <taxon>Eukaryota</taxon>
        <taxon>Viridiplantae</taxon>
        <taxon>Streptophyta</taxon>
        <taxon>Embryophyta</taxon>
        <taxon>Bryophyta</taxon>
        <taxon>Sphagnophytina</taxon>
        <taxon>Sphagnopsida</taxon>
        <taxon>Sphagnales</taxon>
        <taxon>Sphagnaceae</taxon>
        <taxon>Sphagnum</taxon>
    </lineage>
</organism>
<sequence length="169" mass="17230">MRDQSRQCAEGDQPAAGGTFALVDALSLLNPDALEFSALALMLLASQGGFEVKTAIADAAVVRCGGVRATVNMAKWSDTFVNGPASGGSLGARTQAAAIVAVLNISEVLDRQSMGIGLKDALPILGHMLESENLEEIGAGVGGLQALGLSLSIEPDITVTKGGDQAQHE</sequence>